<evidence type="ECO:0000256" key="4">
    <source>
        <dbReference type="ARBA" id="ARBA00022982"/>
    </source>
</evidence>
<protein>
    <submittedName>
        <fullName evidence="9">Cytochrome C</fullName>
    </submittedName>
</protein>
<evidence type="ECO:0000256" key="5">
    <source>
        <dbReference type="ARBA" id="ARBA00023004"/>
    </source>
</evidence>
<accession>A0A2P1NJ89</accession>
<name>A0A2P1NJ89_9BURK</name>
<feature type="domain" description="Cytochrome c" evidence="8">
    <location>
        <begin position="43"/>
        <end position="127"/>
    </location>
</feature>
<dbReference type="RefSeq" id="WP_106845672.1">
    <property type="nucleotide sequence ID" value="NZ_CP027792.1"/>
</dbReference>
<keyword evidence="2 6" id="KW-0349">Heme</keyword>
<feature type="domain" description="Cytochrome c" evidence="8">
    <location>
        <begin position="181"/>
        <end position="290"/>
    </location>
</feature>
<dbReference type="Pfam" id="PF00034">
    <property type="entry name" value="Cytochrom_C"/>
    <property type="match status" value="2"/>
</dbReference>
<evidence type="ECO:0000256" key="3">
    <source>
        <dbReference type="ARBA" id="ARBA00022723"/>
    </source>
</evidence>
<dbReference type="GO" id="GO:0020037">
    <property type="term" value="F:heme binding"/>
    <property type="evidence" value="ECO:0007669"/>
    <property type="project" value="InterPro"/>
</dbReference>
<dbReference type="GO" id="GO:0046872">
    <property type="term" value="F:metal ion binding"/>
    <property type="evidence" value="ECO:0007669"/>
    <property type="project" value="UniProtKB-KW"/>
</dbReference>
<keyword evidence="10" id="KW-1185">Reference proteome</keyword>
<feature type="region of interest" description="Disordered" evidence="7">
    <location>
        <begin position="157"/>
        <end position="180"/>
    </location>
</feature>
<keyword evidence="4" id="KW-0249">Electron transport</keyword>
<keyword evidence="1" id="KW-0813">Transport</keyword>
<evidence type="ECO:0000313" key="9">
    <source>
        <dbReference type="EMBL" id="AVP57115.1"/>
    </source>
</evidence>
<evidence type="ECO:0000256" key="7">
    <source>
        <dbReference type="SAM" id="MobiDB-lite"/>
    </source>
</evidence>
<dbReference type="EMBL" id="CP027792">
    <property type="protein sequence ID" value="AVP57115.1"/>
    <property type="molecule type" value="Genomic_DNA"/>
</dbReference>
<evidence type="ECO:0000259" key="8">
    <source>
        <dbReference type="PROSITE" id="PS51007"/>
    </source>
</evidence>
<dbReference type="InterPro" id="IPR009056">
    <property type="entry name" value="Cyt_c-like_dom"/>
</dbReference>
<dbReference type="InterPro" id="IPR036909">
    <property type="entry name" value="Cyt_c-like_dom_sf"/>
</dbReference>
<evidence type="ECO:0000256" key="1">
    <source>
        <dbReference type="ARBA" id="ARBA00022448"/>
    </source>
</evidence>
<reference evidence="10" key="1">
    <citation type="submission" date="2018-03" db="EMBL/GenBank/DDBJ databases">
        <title>Genome sequencing of Melaminivora sp. strain SC2-7.</title>
        <authorList>
            <person name="Kim S.-J."/>
            <person name="Heo J."/>
            <person name="Ahn J.-H."/>
            <person name="Kwon S.-W."/>
        </authorList>
    </citation>
    <scope>NUCLEOTIDE SEQUENCE [LARGE SCALE GENOMIC DNA]</scope>
    <source>
        <strain evidence="10">SC2-7</strain>
    </source>
</reference>
<dbReference type="AlphaFoldDB" id="A0A2P1NJ89"/>
<keyword evidence="5 6" id="KW-0408">Iron</keyword>
<gene>
    <name evidence="9" type="ORF">C7H73_05190</name>
</gene>
<evidence type="ECO:0000256" key="2">
    <source>
        <dbReference type="ARBA" id="ARBA00022617"/>
    </source>
</evidence>
<proteinExistence type="predicted"/>
<dbReference type="PROSITE" id="PS51007">
    <property type="entry name" value="CYTC"/>
    <property type="match status" value="2"/>
</dbReference>
<evidence type="ECO:0000313" key="10">
    <source>
        <dbReference type="Proteomes" id="UP000241829"/>
    </source>
</evidence>
<dbReference type="OrthoDB" id="9809720at2"/>
<organism evidence="9 10">
    <name type="scientific">Pulveribacter suum</name>
    <dbReference type="NCBI Taxonomy" id="2116657"/>
    <lineage>
        <taxon>Bacteria</taxon>
        <taxon>Pseudomonadati</taxon>
        <taxon>Pseudomonadota</taxon>
        <taxon>Betaproteobacteria</taxon>
        <taxon>Burkholderiales</taxon>
        <taxon>Comamonadaceae</taxon>
        <taxon>Pulveribacter</taxon>
    </lineage>
</organism>
<evidence type="ECO:0000256" key="6">
    <source>
        <dbReference type="PROSITE-ProRule" id="PRU00433"/>
    </source>
</evidence>
<dbReference type="SUPFAM" id="SSF46626">
    <property type="entry name" value="Cytochrome c"/>
    <property type="match status" value="2"/>
</dbReference>
<keyword evidence="3 6" id="KW-0479">Metal-binding</keyword>
<dbReference type="KEGG" id="melm:C7H73_05190"/>
<dbReference type="Gene3D" id="1.10.760.10">
    <property type="entry name" value="Cytochrome c-like domain"/>
    <property type="match status" value="2"/>
</dbReference>
<dbReference type="InterPro" id="IPR051811">
    <property type="entry name" value="Cytochrome_c550/c551-like"/>
</dbReference>
<dbReference type="Proteomes" id="UP000241829">
    <property type="component" value="Chromosome"/>
</dbReference>
<sequence length="290" mass="31471">MNKRQTRLFAIVATALSAAVFLGLTFDSHRQFDKLTNAESITPAVTHGKNVWHKNNCINCHTIFGEGAYYAPDLTKISKLRGEAYLKAYMKDPSKFYDEQRHRRLMPKQDLSDEDIAGLIAFFDWVSNVDNQGWPPRPILVTGAAMPGMDRTLEQQTSGAKVERGGIDAPPGARPLAGDENPIALGERVFRTATPACTACHSTAPGVNMAGPSLAGVKGRTEALLASADYKGKAKDVAGYLHESVVEPSAHLVPGPMYSADGTSFMPTTYGKDLTPEQIDQLVAYLMSLK</sequence>
<dbReference type="PANTHER" id="PTHR37823">
    <property type="entry name" value="CYTOCHROME C-553-LIKE"/>
    <property type="match status" value="1"/>
</dbReference>
<dbReference type="GO" id="GO:0009055">
    <property type="term" value="F:electron transfer activity"/>
    <property type="evidence" value="ECO:0007669"/>
    <property type="project" value="InterPro"/>
</dbReference>
<dbReference type="PANTHER" id="PTHR37823:SF1">
    <property type="entry name" value="CYTOCHROME C-553-LIKE"/>
    <property type="match status" value="1"/>
</dbReference>